<dbReference type="Proteomes" id="UP000001876">
    <property type="component" value="Unassembled WGS sequence"/>
</dbReference>
<keyword evidence="7" id="KW-0186">Copper</keyword>
<dbReference type="EMBL" id="GG663735">
    <property type="protein sequence ID" value="EEH60755.1"/>
    <property type="molecule type" value="Genomic_DNA"/>
</dbReference>
<keyword evidence="5 7" id="KW-1133">Transmembrane helix</keyword>
<feature type="transmembrane region" description="Helical" evidence="7">
    <location>
        <begin position="38"/>
        <end position="59"/>
    </location>
</feature>
<evidence type="ECO:0000256" key="4">
    <source>
        <dbReference type="ARBA" id="ARBA00022796"/>
    </source>
</evidence>
<keyword evidence="7" id="KW-0813">Transport</keyword>
<dbReference type="GeneID" id="9680437"/>
<dbReference type="Pfam" id="PF04145">
    <property type="entry name" value="Ctr"/>
    <property type="match status" value="1"/>
</dbReference>
<dbReference type="RefSeq" id="XP_003055503.1">
    <property type="nucleotide sequence ID" value="XM_003055457.1"/>
</dbReference>
<dbReference type="GO" id="GO:0005886">
    <property type="term" value="C:plasma membrane"/>
    <property type="evidence" value="ECO:0007669"/>
    <property type="project" value="TreeGrafter"/>
</dbReference>
<evidence type="ECO:0000256" key="6">
    <source>
        <dbReference type="ARBA" id="ARBA00023136"/>
    </source>
</evidence>
<dbReference type="PANTHER" id="PTHR12483:SF27">
    <property type="entry name" value="COPPER TRANSPORT PROTEIN CTR1"/>
    <property type="match status" value="1"/>
</dbReference>
<evidence type="ECO:0000256" key="2">
    <source>
        <dbReference type="ARBA" id="ARBA00006921"/>
    </source>
</evidence>
<evidence type="ECO:0000313" key="8">
    <source>
        <dbReference type="EMBL" id="EEH60755.1"/>
    </source>
</evidence>
<comment type="subcellular location">
    <subcellularLocation>
        <location evidence="1 7">Membrane</location>
        <topology evidence="1 7">Multi-pass membrane protein</topology>
    </subcellularLocation>
</comment>
<evidence type="ECO:0000256" key="3">
    <source>
        <dbReference type="ARBA" id="ARBA00022692"/>
    </source>
</evidence>
<protein>
    <recommendedName>
        <fullName evidence="7">Copper transport protein</fullName>
    </recommendedName>
</protein>
<keyword evidence="7" id="KW-0406">Ion transport</keyword>
<dbReference type="OMA" id="ATETHFD"/>
<proteinExistence type="inferred from homology"/>
<evidence type="ECO:0000256" key="1">
    <source>
        <dbReference type="ARBA" id="ARBA00004141"/>
    </source>
</evidence>
<dbReference type="OrthoDB" id="73901at2759"/>
<dbReference type="KEGG" id="mpp:MICPUCDRAFT_50218"/>
<keyword evidence="4 7" id="KW-0187">Copper transport</keyword>
<dbReference type="InterPro" id="IPR007274">
    <property type="entry name" value="Cop_transporter"/>
</dbReference>
<gene>
    <name evidence="8" type="ORF">MICPUCDRAFT_50218</name>
</gene>
<keyword evidence="3 7" id="KW-0812">Transmembrane</keyword>
<reference evidence="8 9" key="1">
    <citation type="journal article" date="2009" name="Science">
        <title>Green evolution and dynamic adaptations revealed by genomes of the marine picoeukaryotes Micromonas.</title>
        <authorList>
            <person name="Worden A.Z."/>
            <person name="Lee J.H."/>
            <person name="Mock T."/>
            <person name="Rouze P."/>
            <person name="Simmons M.P."/>
            <person name="Aerts A.L."/>
            <person name="Allen A.E."/>
            <person name="Cuvelier M.L."/>
            <person name="Derelle E."/>
            <person name="Everett M.V."/>
            <person name="Foulon E."/>
            <person name="Grimwood J."/>
            <person name="Gundlach H."/>
            <person name="Henrissat B."/>
            <person name="Napoli C."/>
            <person name="McDonald S.M."/>
            <person name="Parker M.S."/>
            <person name="Rombauts S."/>
            <person name="Salamov A."/>
            <person name="Von Dassow P."/>
            <person name="Badger J.H."/>
            <person name="Coutinho P.M."/>
            <person name="Demir E."/>
            <person name="Dubchak I."/>
            <person name="Gentemann C."/>
            <person name="Eikrem W."/>
            <person name="Gready J.E."/>
            <person name="John U."/>
            <person name="Lanier W."/>
            <person name="Lindquist E.A."/>
            <person name="Lucas S."/>
            <person name="Mayer K.F."/>
            <person name="Moreau H."/>
            <person name="Not F."/>
            <person name="Otillar R."/>
            <person name="Panaud O."/>
            <person name="Pangilinan J."/>
            <person name="Paulsen I."/>
            <person name="Piegu B."/>
            <person name="Poliakov A."/>
            <person name="Robbens S."/>
            <person name="Schmutz J."/>
            <person name="Toulza E."/>
            <person name="Wyss T."/>
            <person name="Zelensky A."/>
            <person name="Zhou K."/>
            <person name="Armbrust E.V."/>
            <person name="Bhattacharya D."/>
            <person name="Goodenough U.W."/>
            <person name="Van de Peer Y."/>
            <person name="Grigoriev I.V."/>
        </authorList>
    </citation>
    <scope>NUCLEOTIDE SEQUENCE [LARGE SCALE GENOMIC DNA]</scope>
    <source>
        <strain evidence="8 9">CCMP1545</strain>
    </source>
</reference>
<dbReference type="PANTHER" id="PTHR12483">
    <property type="entry name" value="SOLUTE CARRIER FAMILY 31 COPPER TRANSPORTERS"/>
    <property type="match status" value="1"/>
</dbReference>
<sequence>MDHMHAHHAHGAGERMSQTGGMPVVFNSEFRMTLFFDWWYSESAAAFFIQLVFLFALCVGQEWLYYYRTSPGGKEEGASLLTPMLPSSYRTPRFSKRILDVILYAGNLATSYFLMLAVMSLNTWVFLTVISGLSVGHFMYKGVRPTEIRGDSSEICHVDGG</sequence>
<evidence type="ECO:0000313" key="9">
    <source>
        <dbReference type="Proteomes" id="UP000001876"/>
    </source>
</evidence>
<evidence type="ECO:0000256" key="5">
    <source>
        <dbReference type="ARBA" id="ARBA00022989"/>
    </source>
</evidence>
<dbReference type="GO" id="GO:0005375">
    <property type="term" value="F:copper ion transmembrane transporter activity"/>
    <property type="evidence" value="ECO:0007669"/>
    <property type="project" value="UniProtKB-UniRule"/>
</dbReference>
<organism evidence="9">
    <name type="scientific">Micromonas pusilla (strain CCMP1545)</name>
    <name type="common">Picoplanktonic green alga</name>
    <dbReference type="NCBI Taxonomy" id="564608"/>
    <lineage>
        <taxon>Eukaryota</taxon>
        <taxon>Viridiplantae</taxon>
        <taxon>Chlorophyta</taxon>
        <taxon>Mamiellophyceae</taxon>
        <taxon>Mamiellales</taxon>
        <taxon>Mamiellaceae</taxon>
        <taxon>Micromonas</taxon>
    </lineage>
</organism>
<keyword evidence="9" id="KW-1185">Reference proteome</keyword>
<keyword evidence="6 7" id="KW-0472">Membrane</keyword>
<dbReference type="AlphaFoldDB" id="C1MHJ3"/>
<comment type="similarity">
    <text evidence="2 7">Belongs to the copper transporter (Ctr) (TC 1.A.56) family. SLC31A subfamily.</text>
</comment>
<accession>C1MHJ3</accession>
<evidence type="ECO:0000256" key="7">
    <source>
        <dbReference type="RuleBase" id="RU367022"/>
    </source>
</evidence>
<name>C1MHJ3_MICPC</name>